<feature type="transmembrane region" description="Helical" evidence="1">
    <location>
        <begin position="41"/>
        <end position="59"/>
    </location>
</feature>
<dbReference type="Proteomes" id="UP000009183">
    <property type="component" value="Chromosome 3"/>
</dbReference>
<keyword evidence="3" id="KW-1185">Reference proteome</keyword>
<protein>
    <submittedName>
        <fullName evidence="2">Uncharacterized protein</fullName>
    </submittedName>
</protein>
<dbReference type="HOGENOM" id="CLU_2781069_0_0_1"/>
<dbReference type="STRING" id="29760.D7TPZ1"/>
<dbReference type="AlphaFoldDB" id="D7TPZ1"/>
<evidence type="ECO:0000256" key="1">
    <source>
        <dbReference type="SAM" id="Phobius"/>
    </source>
</evidence>
<dbReference type="EMBL" id="FN596006">
    <property type="protein sequence ID" value="CBI32564.3"/>
    <property type="molecule type" value="Genomic_DNA"/>
</dbReference>
<dbReference type="GO" id="GO:0017004">
    <property type="term" value="P:cytochrome complex assembly"/>
    <property type="evidence" value="ECO:0007669"/>
    <property type="project" value="InterPro"/>
</dbReference>
<dbReference type="PANTHER" id="PTHR36010">
    <property type="entry name" value="CYTOCHROME C BIOGENESIS CCMF C-TERMINAL-LIKE MITOCHONDRIAL PROTEIN-RELATED"/>
    <property type="match status" value="1"/>
</dbReference>
<gene>
    <name evidence="2" type="ordered locus">VIT_03s0063g02270</name>
</gene>
<keyword evidence="1" id="KW-1133">Transmembrane helix</keyword>
<proteinExistence type="predicted"/>
<feature type="transmembrane region" description="Helical" evidence="1">
    <location>
        <begin position="7"/>
        <end position="29"/>
    </location>
</feature>
<accession>D7TPZ1</accession>
<evidence type="ECO:0000313" key="2">
    <source>
        <dbReference type="EMBL" id="CBI32564.3"/>
    </source>
</evidence>
<sequence length="69" mass="7901">MVQLHNSFFFIISMFVPCGTTSPALWKWFISREILIDVPSSNGTIISIPIPSFPLLVYLHSKKFVRFAN</sequence>
<evidence type="ECO:0000313" key="3">
    <source>
        <dbReference type="Proteomes" id="UP000009183"/>
    </source>
</evidence>
<organism evidence="2 3">
    <name type="scientific">Vitis vinifera</name>
    <name type="common">Grape</name>
    <dbReference type="NCBI Taxonomy" id="29760"/>
    <lineage>
        <taxon>Eukaryota</taxon>
        <taxon>Viridiplantae</taxon>
        <taxon>Streptophyta</taxon>
        <taxon>Embryophyta</taxon>
        <taxon>Tracheophyta</taxon>
        <taxon>Spermatophyta</taxon>
        <taxon>Magnoliopsida</taxon>
        <taxon>eudicotyledons</taxon>
        <taxon>Gunneridae</taxon>
        <taxon>Pentapetalae</taxon>
        <taxon>rosids</taxon>
        <taxon>Vitales</taxon>
        <taxon>Vitaceae</taxon>
        <taxon>Viteae</taxon>
        <taxon>Vitis</taxon>
    </lineage>
</organism>
<keyword evidence="1" id="KW-0472">Membrane</keyword>
<name>D7TPZ1_VITVI</name>
<reference evidence="3" key="1">
    <citation type="journal article" date="2007" name="Nature">
        <title>The grapevine genome sequence suggests ancestral hexaploidization in major angiosperm phyla.</title>
        <authorList>
            <consortium name="The French-Italian Public Consortium for Grapevine Genome Characterization."/>
            <person name="Jaillon O."/>
            <person name="Aury J.-M."/>
            <person name="Noel B."/>
            <person name="Policriti A."/>
            <person name="Clepet C."/>
            <person name="Casagrande A."/>
            <person name="Choisne N."/>
            <person name="Aubourg S."/>
            <person name="Vitulo N."/>
            <person name="Jubin C."/>
            <person name="Vezzi A."/>
            <person name="Legeai F."/>
            <person name="Hugueney P."/>
            <person name="Dasilva C."/>
            <person name="Horner D."/>
            <person name="Mica E."/>
            <person name="Jublot D."/>
            <person name="Poulain J."/>
            <person name="Bruyere C."/>
            <person name="Billault A."/>
            <person name="Segurens B."/>
            <person name="Gouyvenoux M."/>
            <person name="Ugarte E."/>
            <person name="Cattonaro F."/>
            <person name="Anthouard V."/>
            <person name="Vico V."/>
            <person name="Del Fabbro C."/>
            <person name="Alaux M."/>
            <person name="Di Gaspero G."/>
            <person name="Dumas V."/>
            <person name="Felice N."/>
            <person name="Paillard S."/>
            <person name="Juman I."/>
            <person name="Moroldo M."/>
            <person name="Scalabrin S."/>
            <person name="Canaguier A."/>
            <person name="Le Clainche I."/>
            <person name="Malacrida G."/>
            <person name="Durand E."/>
            <person name="Pesole G."/>
            <person name="Laucou V."/>
            <person name="Chatelet P."/>
            <person name="Merdinoglu D."/>
            <person name="Delledonne M."/>
            <person name="Pezzotti M."/>
            <person name="Lecharny A."/>
            <person name="Scarpelli C."/>
            <person name="Artiguenave F."/>
            <person name="Pe M.E."/>
            <person name="Valle G."/>
            <person name="Morgante M."/>
            <person name="Caboche M."/>
            <person name="Adam-Blondon A.-F."/>
            <person name="Weissenbach J."/>
            <person name="Quetier F."/>
            <person name="Wincker P."/>
        </authorList>
    </citation>
    <scope>NUCLEOTIDE SEQUENCE [LARGE SCALE GENOMIC DNA]</scope>
    <source>
        <strain evidence="3">cv. Pinot noir / PN40024</strain>
    </source>
</reference>
<dbReference type="PANTHER" id="PTHR36010:SF1">
    <property type="entry name" value="CYTOCHROME C BIOGENESIS CCMF C-TERMINAL-LIKE MITOCHONDRIAL PROTEIN-RELATED"/>
    <property type="match status" value="1"/>
</dbReference>
<dbReference type="InterPro" id="IPR044955">
    <property type="entry name" value="CCMFC"/>
</dbReference>
<dbReference type="OMA" id="WFISREI"/>
<dbReference type="PaxDb" id="29760-VIT_03s0063g02270.t01"/>
<dbReference type="InParanoid" id="D7TPZ1"/>
<keyword evidence="1" id="KW-0812">Transmembrane</keyword>